<dbReference type="Proteomes" id="UP001253637">
    <property type="component" value="Segment"/>
</dbReference>
<sequence>MPTEQRGIKGRKIPTTTWGRARIELDLRIPTQERTRTRMRAQARPIRTRVRVWVEMAGFIRLFPLQHRFYSIY</sequence>
<evidence type="ECO:0000313" key="2">
    <source>
        <dbReference type="Proteomes" id="UP001253637"/>
    </source>
</evidence>
<organism evidence="1 2">
    <name type="scientific">Pandoravirus japonicus</name>
    <dbReference type="NCBI Taxonomy" id="2823154"/>
    <lineage>
        <taxon>Viruses</taxon>
        <taxon>Pandoravirus</taxon>
    </lineage>
</organism>
<dbReference type="EMBL" id="LC625835">
    <property type="protein sequence ID" value="BCU03908.1"/>
    <property type="molecule type" value="Genomic_DNA"/>
</dbReference>
<evidence type="ECO:0000313" key="1">
    <source>
        <dbReference type="EMBL" id="BCU03908.1"/>
    </source>
</evidence>
<protein>
    <submittedName>
        <fullName evidence="1">Uncharacterized protein</fullName>
    </submittedName>
</protein>
<accession>A0A811BPT8</accession>
<name>A0A811BPT8_9VIRU</name>
<proteinExistence type="predicted"/>
<reference evidence="1" key="1">
    <citation type="submission" date="2021-04" db="EMBL/GenBank/DDBJ databases">
        <title>Draft Genome Sequence of Pandoravirus japonicus, Isolated from the Sabaishi River of Niigata, Japan.</title>
        <authorList>
            <person name="Hosokawa N."/>
            <person name="Takahashi H."/>
            <person name="Aoki K."/>
            <person name="Takemura M."/>
        </authorList>
    </citation>
    <scope>NUCLEOTIDE SEQUENCE</scope>
</reference>